<evidence type="ECO:0008006" key="3">
    <source>
        <dbReference type="Google" id="ProtNLM"/>
    </source>
</evidence>
<dbReference type="EMBL" id="ABLK01000584">
    <property type="protein sequence ID" value="EDT37163.1"/>
    <property type="molecule type" value="Genomic_DNA"/>
</dbReference>
<dbReference type="Gene3D" id="2.60.40.10">
    <property type="entry name" value="Immunoglobulins"/>
    <property type="match status" value="1"/>
</dbReference>
<dbReference type="PATRIC" id="fig|396597.7.peg.193"/>
<organism evidence="1 2">
    <name type="scientific">Burkholderia ambifaria MEX-5</name>
    <dbReference type="NCBI Taxonomy" id="396597"/>
    <lineage>
        <taxon>Bacteria</taxon>
        <taxon>Pseudomonadati</taxon>
        <taxon>Pseudomonadota</taxon>
        <taxon>Betaproteobacteria</taxon>
        <taxon>Burkholderiales</taxon>
        <taxon>Burkholderiaceae</taxon>
        <taxon>Burkholderia</taxon>
        <taxon>Burkholderia cepacia complex</taxon>
    </lineage>
</organism>
<protein>
    <recommendedName>
        <fullName evidence="3">Bacterial Ig-like domain-containing protein</fullName>
    </recommendedName>
</protein>
<dbReference type="Proteomes" id="UP000004814">
    <property type="component" value="Unassembled WGS sequence"/>
</dbReference>
<name>B1TGZ3_9BURK</name>
<gene>
    <name evidence="1" type="ORF">BamMEX5DRAFT_7059</name>
</gene>
<evidence type="ECO:0000313" key="1">
    <source>
        <dbReference type="EMBL" id="EDT37163.1"/>
    </source>
</evidence>
<sequence>MWVLDDQGIDIPNGGSTVSTSVTLTGTASPGQRVQILDGSTPVVYDVPVENTGYWTMPIPGLDVAGHYFTAVGQYANNPPSNTREVIVYSGAGGREDWENQPDHAFTTGHSVTYPSGLVVTLAFGESAPAFGGTQVRRLNLYPGRGLTLVGNAQIRLNFPGMIRYFRGTVVAIHGTANYAVFFDPRGTNIGTLALPVTGDGYQTVEFRATAGTVIAAIDIVSARDPGWPTDVGWSIADVQWLPYI</sequence>
<reference evidence="1 2" key="1">
    <citation type="submission" date="2008-03" db="EMBL/GenBank/DDBJ databases">
        <title>Sequencing of the draft genome and assembly of Burkholderia ambifaria MEX-5.</title>
        <authorList>
            <consortium name="US DOE Joint Genome Institute (JGI-PGF)"/>
            <person name="Copeland A."/>
            <person name="Lucas S."/>
            <person name="Lapidus A."/>
            <person name="Glavina del Rio T."/>
            <person name="Dalin E."/>
            <person name="Tice H."/>
            <person name="Bruce D."/>
            <person name="Goodwin L."/>
            <person name="Pitluck S."/>
            <person name="Larimer F."/>
            <person name="Land M.L."/>
            <person name="Hauser L."/>
            <person name="Tiedje J."/>
            <person name="Richardson P."/>
        </authorList>
    </citation>
    <scope>NUCLEOTIDE SEQUENCE [LARGE SCALE GENOMIC DNA]</scope>
    <source>
        <strain evidence="1 2">MEX-5</strain>
    </source>
</reference>
<dbReference type="AlphaFoldDB" id="B1TGZ3"/>
<evidence type="ECO:0000313" key="2">
    <source>
        <dbReference type="Proteomes" id="UP000004814"/>
    </source>
</evidence>
<accession>B1TGZ3</accession>
<proteinExistence type="predicted"/>
<dbReference type="InterPro" id="IPR013783">
    <property type="entry name" value="Ig-like_fold"/>
</dbReference>
<comment type="caution">
    <text evidence="1">The sequence shown here is derived from an EMBL/GenBank/DDBJ whole genome shotgun (WGS) entry which is preliminary data.</text>
</comment>